<dbReference type="AlphaFoldDB" id="A0AAD5R906"/>
<organism evidence="2 3">
    <name type="scientific">Parelaphostrongylus tenuis</name>
    <name type="common">Meningeal worm</name>
    <dbReference type="NCBI Taxonomy" id="148309"/>
    <lineage>
        <taxon>Eukaryota</taxon>
        <taxon>Metazoa</taxon>
        <taxon>Ecdysozoa</taxon>
        <taxon>Nematoda</taxon>
        <taxon>Chromadorea</taxon>
        <taxon>Rhabditida</taxon>
        <taxon>Rhabditina</taxon>
        <taxon>Rhabditomorpha</taxon>
        <taxon>Strongyloidea</taxon>
        <taxon>Metastrongylidae</taxon>
        <taxon>Parelaphostrongylus</taxon>
    </lineage>
</organism>
<evidence type="ECO:0000256" key="1">
    <source>
        <dbReference type="SAM" id="MobiDB-lite"/>
    </source>
</evidence>
<evidence type="ECO:0000313" key="3">
    <source>
        <dbReference type="Proteomes" id="UP001196413"/>
    </source>
</evidence>
<gene>
    <name evidence="2" type="ORF">KIN20_033641</name>
</gene>
<keyword evidence="3" id="KW-1185">Reference proteome</keyword>
<evidence type="ECO:0000313" key="2">
    <source>
        <dbReference type="EMBL" id="KAJ1371655.1"/>
    </source>
</evidence>
<dbReference type="EMBL" id="JAHQIW010007013">
    <property type="protein sequence ID" value="KAJ1371655.1"/>
    <property type="molecule type" value="Genomic_DNA"/>
</dbReference>
<dbReference type="Proteomes" id="UP001196413">
    <property type="component" value="Unassembled WGS sequence"/>
</dbReference>
<protein>
    <submittedName>
        <fullName evidence="2">Uncharacterized protein</fullName>
    </submittedName>
</protein>
<accession>A0AAD5R906</accession>
<proteinExistence type="predicted"/>
<reference evidence="2" key="1">
    <citation type="submission" date="2021-06" db="EMBL/GenBank/DDBJ databases">
        <title>Parelaphostrongylus tenuis whole genome reference sequence.</title>
        <authorList>
            <person name="Garwood T.J."/>
            <person name="Larsen P.A."/>
            <person name="Fountain-Jones N.M."/>
            <person name="Garbe J.R."/>
            <person name="Macchietto M.G."/>
            <person name="Kania S.A."/>
            <person name="Gerhold R.W."/>
            <person name="Richards J.E."/>
            <person name="Wolf T.M."/>
        </authorList>
    </citation>
    <scope>NUCLEOTIDE SEQUENCE</scope>
    <source>
        <strain evidence="2">MNPRO001-30</strain>
        <tissue evidence="2">Meninges</tissue>
    </source>
</reference>
<feature type="region of interest" description="Disordered" evidence="1">
    <location>
        <begin position="25"/>
        <end position="45"/>
    </location>
</feature>
<name>A0AAD5R906_PARTN</name>
<sequence length="72" mass="7856">MERSNLTHLVTTTTPPAILHSKKEMTQNDKAWPSEILPGEAGGACGERDRRNLASAIERVAAIVDSRKLSLD</sequence>
<comment type="caution">
    <text evidence="2">The sequence shown here is derived from an EMBL/GenBank/DDBJ whole genome shotgun (WGS) entry which is preliminary data.</text>
</comment>